<reference evidence="1" key="1">
    <citation type="submission" date="2022-04" db="EMBL/GenBank/DDBJ databases">
        <title>Jade perch genome.</title>
        <authorList>
            <person name="Chao B."/>
        </authorList>
    </citation>
    <scope>NUCLEOTIDE SEQUENCE</scope>
    <source>
        <strain evidence="1">CB-2022</strain>
    </source>
</reference>
<gene>
    <name evidence="1" type="ORF">L3Q82_025757</name>
</gene>
<keyword evidence="2" id="KW-1185">Reference proteome</keyword>
<dbReference type="Proteomes" id="UP000831701">
    <property type="component" value="Chromosome 8"/>
</dbReference>
<evidence type="ECO:0000313" key="2">
    <source>
        <dbReference type="Proteomes" id="UP000831701"/>
    </source>
</evidence>
<dbReference type="EMBL" id="CM041538">
    <property type="protein sequence ID" value="KAI3368767.1"/>
    <property type="molecule type" value="Genomic_DNA"/>
</dbReference>
<accession>A0ACB8WN82</accession>
<organism evidence="1 2">
    <name type="scientific">Scortum barcoo</name>
    <name type="common">barcoo grunter</name>
    <dbReference type="NCBI Taxonomy" id="214431"/>
    <lineage>
        <taxon>Eukaryota</taxon>
        <taxon>Metazoa</taxon>
        <taxon>Chordata</taxon>
        <taxon>Craniata</taxon>
        <taxon>Vertebrata</taxon>
        <taxon>Euteleostomi</taxon>
        <taxon>Actinopterygii</taxon>
        <taxon>Neopterygii</taxon>
        <taxon>Teleostei</taxon>
        <taxon>Neoteleostei</taxon>
        <taxon>Acanthomorphata</taxon>
        <taxon>Eupercaria</taxon>
        <taxon>Centrarchiformes</taxon>
        <taxon>Terapontoidei</taxon>
        <taxon>Terapontidae</taxon>
        <taxon>Scortum</taxon>
    </lineage>
</organism>
<sequence>MRSSRTTEVSFKSPADHNIGTELTSAWKSLAQSKAALRHIENRLEAVPGTGVLLDSVMDHPKKQSSRTVGCRDGQQADDNGRSSKRRGRSQQSPEKSSSRSPLRNTTQDSNVRRNNSVEFREPLASYREATPPPHPFSQLEASSLQSAPGSSYRSSPPPSDPLLSQLVYQRDTRDKQTDRDLDSTHSSALESTEVCYLNDQPALVTLRTTGNQSHLTGVTAPAEAWAEEESTPKAQLGMDSQESSPCSAPGPGSVRRGESTPSTSPGSASQRLENLRRHQPDNKLEKLKERIRRQRQHLEEAAEKEKLLGYLEQPITAAVGSNNFGTGNMPTAKIRKVAAAPPAPIYKGFNSTETKIRTPDGKVWKEEDFHNLSREIYRDLSRQFADSTRSRHQQQREQKADRSKERRPPKPVRKVHRAAPSSDLNAKPVISPASWREGQKLVKMVLGTVPKLPREDRPQLADGLSRTASRHRSSSDPRSESRPRSRPNSTERPRGGFQGQSKSHSTNASTPSSADRDKAPVGLSTDLLSADIQGILDDLQLECKAAEREERARQRSRGGTSVRRGRGGSGSQTRTPVSVWGTAVATGSPSRGCRSASPTARRPETADTGHKKRHYDADTVRQYISRQQEERKRRQAEEKRALREEAERRNQRLQELYRKQRQVAKTVALPSEAPVAPVQKRLQETYNKLLLEEAQLEEEVTQTPPAAPSSQMRPMYQPSGESDKENKRLEAPQSPSSSDRSLNDPPPLSRNDLDVGVASLLQPDRLSPAVRPTTGPSSSTLAPFSDRLFSHLLRLETAVASDVHRPAAAPSNRPRSKMSRIEAIKATAASLSNRIESEARKLAGEGVNYGTATSMDVDTIFAPRPSQANLNDGCWAETSDDDVALRIQRILTSTGHSSYNGVALPGAGNLHAPRGQKETKGTHISFTNPQTSANVTGPILNNYTCEGREVVNGLEKVEQTDKVAQRRGYGLMEDKNRTDLHDSSAGSISEGPLLSEGSFSEDEVSPPHPSSSNRAPRSADRLEAVDYCAGQRRDYQRLSEFQREAARCPALSSPFVQYEGNKATWEELNKGSPLSVINIFTKNLHSHVKGSERNSPSAHSFHSGNGLIDTAGYEDDFVSSHSSGASGQLKRGSSSRSANSHFEELMRRSPYEKSTGGINSHHSSFHSSIHSPHLSSGSPSGSSPFSKHSSRKRGTASDQSDATLVEEQRSFCSPPSEVLSSDSRKRGSDKSSANSQAKSAHSNDTSGETSHQSLGLDSKKPSAVRPKQASPSGSSDPGAPPGADSPSEPVRSGSLGENNPGTTAHRGISETKTTGELQYSPAVLQQRMAAELQYLESIEESVRQLGDVERLMGVSMAQQESASLAQMLKAHIELQESLAGAQKETLEGLQETTTKMMSQQAEAARYTVDAARHIKEMTELARSQIAGAMVVPPVATDSSMLNKQDEQQSSHSKQQQDKNDSDSFQSEVSSRRTKPEEPLSSLNSLSHSDSLSFRRPNLSGADSSSNHSPSHASSDHREQTKKEAVEGKWRKGGAEEKIEREAGSNSIEEEVITAANDSLCSDSIPSVLDEKGDSTSVATEYSLKFDESMTEDEIEERSFRSLLPSEAHRRGTKEKKSRHHEESEEDGATHNTTLVSGAHNILKSQDANMVFSGGQDSFSQFTMDMVRQYMKDEEVRLQHQSSLLRLRQKALKEKTRTELAWLEHQKKRLRDKGEDDKMPPIRKKQRGLLIKLQQEQAEIKRLQEANKAARKERQLLLKQQEEIERMRNSTLRLKERLKCAGGEVPPETPVSETPMSEAASLNLRHAEDIRSPSPSLSISGSETSSIMQKLKKMRSHMDEKHCSPVHYFFSVFTAHHWASLSVCLPNLHPKFQLFIYNQLVRFLTKREQQLMQRRHHAEELLQWKQRLDQEEAEVRRMEREALAVWDRQTPQDKDVAESQKKETSNISPTPSHHRSSEPRTDSEKDYVSEGDCSSVTPESSIHTERLRSQQPGSPSSVQPASIPETPLASVQGSPADYTQDFTSASQSPGRQSPFKGSHSPAASPSDGSSKTKMQLRSSSRTTNQARTQPTDSPTAMQTEPISDQSDIESRIKALKEELRKRKFMAYQLKKEQKKRHKERLKAQEASLLKQLESYDNFIEKAKAELNKEPDSTPDTKSQIRDSTSVAEQSSVKPSAHRSETGKVSDSDRTQVDVSFDHNVPHQPDHSRSTTVPEEFSEDPPTVTPTPVYSSPECQTLEPRSRLPTEGLIRPSSKEAQAQMIEPGDESSVSYQRSDIQEELEVEVSSKFEDQLSEGLLKLGKEDRIEPQEKLSTSKQVSSSVSEEHQYSPSVSLEQDKQIKTRETSEAEGSAKSNVMACVKSHSAAVDLKTSSHASHSSSSADHSYSPDSAAFSSKKEAPIKDVDASSPVADGYQDDFESSVYSSPREEHHSSKPASQTSVSPTEIKASRKDSPSRATPYDSQDEEVEEEMVEELSDHSGTSGDSHQSGRLLDLHNQTESSKHSKDNVNSNHSATISPLQTPLSPVIDEMPSFNIGDRVLVGGVQPGTLRFKGPTSFANGFWAGVELDKSEGSNNGTYDEVVYFKCAECHGIFAPPDKISHLPDKFEIYVDTTEDEDSFFDDLSDKGGDRRKTDEDKSKKQENLKSKNKQTSHEAYRSGDKTVTDESVHKAGSHLNSQHYNKFNNALPNGNTMDIMLVFEDAPSTLLISDMDKINLGKQSHKGITTLVEREDVDSQHQLTPAILSTDIRNDKREQKDRDLLGTFADELLNNFVKDTVKQFAEIKKAKDQKIEAANLMNGDLFGENFEEEEFFSSVKQKDGLPFFLPEKEELSSPELCNRPESPVLGASGQEELAKRLAELELSRELLDELGDEQDWFDEDFGLSSRREQQRLKQKQREEEEEARLGRSGSSAGAALGGLASSPGGEQQVKTPPRPELPLPMPPKLPEQPAMVVPHSATEVEKMVHAATQEIWESCGLGREGVLTLAQLPTPKPSQEYLGKEASSQDQEALCIRSYRKAVFDLTWEILQEIYAEDPNTDQPQWVKPQRVKSSFFHRVKTPGDITKIQEFVTAEVLKLYGLTKDQSQKTDWQKMLKFGRKKRDRVDHILVQELHEEEAQWVNYDEDELFVKMQLADSIFDALLKDTANVLTLIYDKRAQRDTLS</sequence>
<name>A0ACB8WN82_9TELE</name>
<protein>
    <submittedName>
        <fullName evidence="1">Uncharacterized protein</fullName>
    </submittedName>
</protein>
<evidence type="ECO:0000313" key="1">
    <source>
        <dbReference type="EMBL" id="KAI3368767.1"/>
    </source>
</evidence>
<comment type="caution">
    <text evidence="1">The sequence shown here is derived from an EMBL/GenBank/DDBJ whole genome shotgun (WGS) entry which is preliminary data.</text>
</comment>
<proteinExistence type="predicted"/>